<dbReference type="PANTHER" id="PTHR12147">
    <property type="entry name" value="METALLOPEPTIDASE M28 FAMILY MEMBER"/>
    <property type="match status" value="1"/>
</dbReference>
<keyword evidence="4" id="KW-1185">Reference proteome</keyword>
<dbReference type="RefSeq" id="WP_160691492.1">
    <property type="nucleotide sequence ID" value="NZ_CP047897.1"/>
</dbReference>
<dbReference type="AlphaFoldDB" id="A0A6P1P1J7"/>
<dbReference type="Gene3D" id="3.40.630.10">
    <property type="entry name" value="Zn peptidases"/>
    <property type="match status" value="1"/>
</dbReference>
<protein>
    <submittedName>
        <fullName evidence="3">M28 family peptidase</fullName>
    </submittedName>
</protein>
<feature type="chain" id="PRO_5026667705" evidence="1">
    <location>
        <begin position="22"/>
        <end position="306"/>
    </location>
</feature>
<dbReference type="KEGG" id="nib:GU926_10170"/>
<dbReference type="InterPro" id="IPR007484">
    <property type="entry name" value="Peptidase_M28"/>
</dbReference>
<dbReference type="PANTHER" id="PTHR12147:SF26">
    <property type="entry name" value="PEPTIDASE M28 DOMAIN-CONTAINING PROTEIN"/>
    <property type="match status" value="1"/>
</dbReference>
<keyword evidence="1" id="KW-0732">Signal</keyword>
<evidence type="ECO:0000313" key="3">
    <source>
        <dbReference type="EMBL" id="QHL87773.1"/>
    </source>
</evidence>
<dbReference type="EMBL" id="CP047897">
    <property type="protein sequence ID" value="QHL87773.1"/>
    <property type="molecule type" value="Genomic_DNA"/>
</dbReference>
<feature type="signal peptide" evidence="1">
    <location>
        <begin position="1"/>
        <end position="21"/>
    </location>
</feature>
<name>A0A6P1P1J7_9BACT</name>
<dbReference type="SUPFAM" id="SSF53187">
    <property type="entry name" value="Zn-dependent exopeptidases"/>
    <property type="match status" value="1"/>
</dbReference>
<dbReference type="Pfam" id="PF04389">
    <property type="entry name" value="Peptidase_M28"/>
    <property type="match status" value="1"/>
</dbReference>
<feature type="domain" description="Peptidase M28" evidence="2">
    <location>
        <begin position="84"/>
        <end position="298"/>
    </location>
</feature>
<proteinExistence type="predicted"/>
<dbReference type="InterPro" id="IPR045175">
    <property type="entry name" value="M28_fam"/>
</dbReference>
<reference evidence="3 4" key="1">
    <citation type="submission" date="2020-01" db="EMBL/GenBank/DDBJ databases">
        <authorList>
            <person name="Kim M."/>
        </authorList>
    </citation>
    <scope>NUCLEOTIDE SEQUENCE [LARGE SCALE GENOMIC DNA]</scope>
    <source>
        <strain evidence="3 4">BT10</strain>
    </source>
</reference>
<dbReference type="Proteomes" id="UP000464214">
    <property type="component" value="Chromosome"/>
</dbReference>
<sequence length="306" mass="34678">MRLSRRYSAFLLFLLPTFCYAAAQADTIQIKNHLTTITKTPKPRNYQNVDQLNQTANYLISVFSQYTPSVSVQEYTVDGQVYKNVIASFGMEHTKRIIVGAHYDVCGNQEGADDNATGVVGLLELARLLKGQQLNHRIDLVAYTLEEPPYFRTEHMGSYVHAKSLAETKADVFGMVSLEMIGYFKEEKKSQTYPVGILSWFYGNRGNYITLVNKFGAGAFAKSFSREFKASNQIKTKKFTGPPALPGIDFSDHLNYWQFGYSALMLTDTSFYRNKNYHEPTDTLETLDLPKMALVLDGVYQALRQL</sequence>
<dbReference type="InterPro" id="IPR018247">
    <property type="entry name" value="EF_Hand_1_Ca_BS"/>
</dbReference>
<organism evidence="3 4">
    <name type="scientific">Nibribacter ruber</name>
    <dbReference type="NCBI Taxonomy" id="2698458"/>
    <lineage>
        <taxon>Bacteria</taxon>
        <taxon>Pseudomonadati</taxon>
        <taxon>Bacteroidota</taxon>
        <taxon>Cytophagia</taxon>
        <taxon>Cytophagales</taxon>
        <taxon>Hymenobacteraceae</taxon>
        <taxon>Nibribacter</taxon>
    </lineage>
</organism>
<dbReference type="GO" id="GO:0008235">
    <property type="term" value="F:metalloexopeptidase activity"/>
    <property type="evidence" value="ECO:0007669"/>
    <property type="project" value="InterPro"/>
</dbReference>
<dbReference type="PROSITE" id="PS00018">
    <property type="entry name" value="EF_HAND_1"/>
    <property type="match status" value="1"/>
</dbReference>
<evidence type="ECO:0000313" key="4">
    <source>
        <dbReference type="Proteomes" id="UP000464214"/>
    </source>
</evidence>
<accession>A0A6P1P1J7</accession>
<dbReference type="GO" id="GO:0006508">
    <property type="term" value="P:proteolysis"/>
    <property type="evidence" value="ECO:0007669"/>
    <property type="project" value="InterPro"/>
</dbReference>
<gene>
    <name evidence="3" type="ORF">GU926_10170</name>
</gene>
<evidence type="ECO:0000259" key="2">
    <source>
        <dbReference type="Pfam" id="PF04389"/>
    </source>
</evidence>
<evidence type="ECO:0000256" key="1">
    <source>
        <dbReference type="SAM" id="SignalP"/>
    </source>
</evidence>